<dbReference type="HOGENOM" id="CLU_2059839_0_0_4"/>
<keyword evidence="3" id="KW-1185">Reference proteome</keyword>
<accession>D5CNM6</accession>
<organism evidence="2 3">
    <name type="scientific">Sideroxydans lithotrophicus (strain ES-1)</name>
    <dbReference type="NCBI Taxonomy" id="580332"/>
    <lineage>
        <taxon>Bacteria</taxon>
        <taxon>Pseudomonadati</taxon>
        <taxon>Pseudomonadota</taxon>
        <taxon>Betaproteobacteria</taxon>
        <taxon>Nitrosomonadales</taxon>
        <taxon>Gallionellaceae</taxon>
        <taxon>Sideroxydans</taxon>
    </lineage>
</organism>
<gene>
    <name evidence="2" type="ordered locus">Slit_0700</name>
</gene>
<feature type="signal peptide" evidence="1">
    <location>
        <begin position="1"/>
        <end position="20"/>
    </location>
</feature>
<evidence type="ECO:0000313" key="3">
    <source>
        <dbReference type="Proteomes" id="UP000001625"/>
    </source>
</evidence>
<reference evidence="2 3" key="1">
    <citation type="submission" date="2010-03" db="EMBL/GenBank/DDBJ databases">
        <title>Complete sequence of Sideroxydans lithotrophicus ES-1.</title>
        <authorList>
            <consortium name="US DOE Joint Genome Institute"/>
            <person name="Lucas S."/>
            <person name="Copeland A."/>
            <person name="Lapidus A."/>
            <person name="Cheng J.-F."/>
            <person name="Bruce D."/>
            <person name="Goodwin L."/>
            <person name="Pitluck S."/>
            <person name="Munk A.C."/>
            <person name="Detter J.C."/>
            <person name="Han C."/>
            <person name="Tapia R."/>
            <person name="Larimer F."/>
            <person name="Land M."/>
            <person name="Hauser L."/>
            <person name="Kyrpides N."/>
            <person name="Ivanova N."/>
            <person name="Emerson D."/>
            <person name="Woyke T."/>
        </authorList>
    </citation>
    <scope>NUCLEOTIDE SEQUENCE [LARGE SCALE GENOMIC DNA]</scope>
    <source>
        <strain evidence="2 3">ES-1</strain>
    </source>
</reference>
<dbReference type="PROSITE" id="PS51257">
    <property type="entry name" value="PROKAR_LIPOPROTEIN"/>
    <property type="match status" value="1"/>
</dbReference>
<dbReference type="EMBL" id="CP001965">
    <property type="protein sequence ID" value="ADE10939.1"/>
    <property type="molecule type" value="Genomic_DNA"/>
</dbReference>
<evidence type="ECO:0000313" key="2">
    <source>
        <dbReference type="EMBL" id="ADE10939.1"/>
    </source>
</evidence>
<dbReference type="RefSeq" id="WP_013028838.1">
    <property type="nucleotide sequence ID" value="NC_013959.1"/>
</dbReference>
<dbReference type="Proteomes" id="UP000001625">
    <property type="component" value="Chromosome"/>
</dbReference>
<dbReference type="STRING" id="580332.Slit_0700"/>
<name>D5CNM6_SIDLE</name>
<sequence precursor="true">MRIPETLSVILLAISLSACVAVPVVDQEEASPSSCRTYTKSMSLKTVQINPNCGSYNECLAVMLTVSAGSVIISGSIVLTNNTVHWLEYQGTCSKGYLNAIRQQFIDSFNKPKPHPRSE</sequence>
<dbReference type="KEGG" id="slt:Slit_0700"/>
<keyword evidence="1" id="KW-0732">Signal</keyword>
<protein>
    <recommendedName>
        <fullName evidence="4">Lipoprotein</fullName>
    </recommendedName>
</protein>
<proteinExistence type="predicted"/>
<evidence type="ECO:0000256" key="1">
    <source>
        <dbReference type="SAM" id="SignalP"/>
    </source>
</evidence>
<dbReference type="AlphaFoldDB" id="D5CNM6"/>
<evidence type="ECO:0008006" key="4">
    <source>
        <dbReference type="Google" id="ProtNLM"/>
    </source>
</evidence>
<feature type="chain" id="PRO_5003070445" description="Lipoprotein" evidence="1">
    <location>
        <begin position="21"/>
        <end position="119"/>
    </location>
</feature>